<keyword evidence="5" id="KW-1185">Reference proteome</keyword>
<evidence type="ECO:0000256" key="1">
    <source>
        <dbReference type="ARBA" id="ARBA00005519"/>
    </source>
</evidence>
<comment type="caution">
    <text evidence="4">The sequence shown here is derived from an EMBL/GenBank/DDBJ whole genome shotgun (WGS) entry which is preliminary data.</text>
</comment>
<evidence type="ECO:0000313" key="4">
    <source>
        <dbReference type="EMBL" id="KAK0751870.1"/>
    </source>
</evidence>
<accession>A0AA40F645</accession>
<dbReference type="Pfam" id="PF01670">
    <property type="entry name" value="Glyco_hydro_12"/>
    <property type="match status" value="1"/>
</dbReference>
<sequence length="256" mass="27972">MKATTLLALLPSLALASPATSLAPRQQRGAVKQLCGQYDYWSNDQYEANNNLWGKGSAQAGGSQCTYIDSASSSNVAWSSTWTWQGGPDNVKSYVYVGRKVTRGRKISQISSMPTAITWKYDSYNNMRANVAYDIFTSADANRDNTAGDYELMIWLARIGGVYPIGQNSGQVNVGGRQWELWIGYNGAMKVFSFVPPNSGTINSWSGDAKVFYNHLQEKQNFPASSQNLIVFQVGTEAFTGSNAVFSVSSFNAAIN</sequence>
<dbReference type="GO" id="GO:0008810">
    <property type="term" value="F:cellulase activity"/>
    <property type="evidence" value="ECO:0007669"/>
    <property type="project" value="InterPro"/>
</dbReference>
<evidence type="ECO:0000256" key="3">
    <source>
        <dbReference type="SAM" id="SignalP"/>
    </source>
</evidence>
<dbReference type="Gene3D" id="2.60.120.180">
    <property type="match status" value="1"/>
</dbReference>
<keyword evidence="2" id="KW-0119">Carbohydrate metabolism</keyword>
<organism evidence="4 5">
    <name type="scientific">Schizothecium vesticola</name>
    <dbReference type="NCBI Taxonomy" id="314040"/>
    <lineage>
        <taxon>Eukaryota</taxon>
        <taxon>Fungi</taxon>
        <taxon>Dikarya</taxon>
        <taxon>Ascomycota</taxon>
        <taxon>Pezizomycotina</taxon>
        <taxon>Sordariomycetes</taxon>
        <taxon>Sordariomycetidae</taxon>
        <taxon>Sordariales</taxon>
        <taxon>Schizotheciaceae</taxon>
        <taxon>Schizothecium</taxon>
    </lineage>
</organism>
<dbReference type="PANTHER" id="PTHR34002">
    <property type="entry name" value="BLR1656 PROTEIN"/>
    <property type="match status" value="1"/>
</dbReference>
<dbReference type="GO" id="GO:0000272">
    <property type="term" value="P:polysaccharide catabolic process"/>
    <property type="evidence" value="ECO:0007669"/>
    <property type="project" value="UniProtKB-KW"/>
</dbReference>
<keyword evidence="2" id="KW-0326">Glycosidase</keyword>
<dbReference type="InterPro" id="IPR013320">
    <property type="entry name" value="ConA-like_dom_sf"/>
</dbReference>
<dbReference type="EMBL" id="JAUKUD010000002">
    <property type="protein sequence ID" value="KAK0751870.1"/>
    <property type="molecule type" value="Genomic_DNA"/>
</dbReference>
<evidence type="ECO:0000256" key="2">
    <source>
        <dbReference type="RuleBase" id="RU361163"/>
    </source>
</evidence>
<dbReference type="InterPro" id="IPR013319">
    <property type="entry name" value="GH11/12"/>
</dbReference>
<dbReference type="Proteomes" id="UP001172155">
    <property type="component" value="Unassembled WGS sequence"/>
</dbReference>
<dbReference type="SUPFAM" id="SSF49899">
    <property type="entry name" value="Concanavalin A-like lectins/glucanases"/>
    <property type="match status" value="1"/>
</dbReference>
<dbReference type="AlphaFoldDB" id="A0AA40F645"/>
<gene>
    <name evidence="4" type="ORF">B0T18DRAFT_387932</name>
</gene>
<proteinExistence type="inferred from homology"/>
<evidence type="ECO:0000313" key="5">
    <source>
        <dbReference type="Proteomes" id="UP001172155"/>
    </source>
</evidence>
<keyword evidence="3" id="KW-0732">Signal</keyword>
<comment type="similarity">
    <text evidence="1 2">Belongs to the glycosyl hydrolase 12 (cellulase H) family.</text>
</comment>
<protein>
    <submittedName>
        <fullName evidence="4">Concanavalin A-like lectin/glucanase domain-containing protein</fullName>
    </submittedName>
</protein>
<feature type="signal peptide" evidence="3">
    <location>
        <begin position="1"/>
        <end position="16"/>
    </location>
</feature>
<name>A0AA40F645_9PEZI</name>
<reference evidence="4" key="1">
    <citation type="submission" date="2023-06" db="EMBL/GenBank/DDBJ databases">
        <title>Genome-scale phylogeny and comparative genomics of the fungal order Sordariales.</title>
        <authorList>
            <consortium name="Lawrence Berkeley National Laboratory"/>
            <person name="Hensen N."/>
            <person name="Bonometti L."/>
            <person name="Westerberg I."/>
            <person name="Brannstrom I.O."/>
            <person name="Guillou S."/>
            <person name="Cros-Aarteil S."/>
            <person name="Calhoun S."/>
            <person name="Haridas S."/>
            <person name="Kuo A."/>
            <person name="Mondo S."/>
            <person name="Pangilinan J."/>
            <person name="Riley R."/>
            <person name="LaButti K."/>
            <person name="Andreopoulos B."/>
            <person name="Lipzen A."/>
            <person name="Chen C."/>
            <person name="Yanf M."/>
            <person name="Daum C."/>
            <person name="Ng V."/>
            <person name="Clum A."/>
            <person name="Steindorff A."/>
            <person name="Ohm R."/>
            <person name="Martin F."/>
            <person name="Silar P."/>
            <person name="Natvig D."/>
            <person name="Lalanne C."/>
            <person name="Gautier V."/>
            <person name="Ament-velasquez S.L."/>
            <person name="Kruys A."/>
            <person name="Hutchinson M.I."/>
            <person name="Powell A.J."/>
            <person name="Barry K."/>
            <person name="Miller A.N."/>
            <person name="Grigoriev I.V."/>
            <person name="Debuchy R."/>
            <person name="Gladieux P."/>
            <person name="Thoren M.H."/>
            <person name="Johannesson H."/>
        </authorList>
    </citation>
    <scope>NUCLEOTIDE SEQUENCE</scope>
    <source>
        <strain evidence="4">SMH3187-1</strain>
    </source>
</reference>
<keyword evidence="2" id="KW-0624">Polysaccharide degradation</keyword>
<feature type="chain" id="PRO_5041440754" evidence="3">
    <location>
        <begin position="17"/>
        <end position="256"/>
    </location>
</feature>
<dbReference type="InterPro" id="IPR002594">
    <property type="entry name" value="GH12"/>
</dbReference>
<dbReference type="PANTHER" id="PTHR34002:SF10">
    <property type="entry name" value="PUTATIVE-RELATED"/>
    <property type="match status" value="1"/>
</dbReference>
<keyword evidence="2" id="KW-0378">Hydrolase</keyword>